<organism evidence="1">
    <name type="scientific">Gongylonema pulchrum</name>
    <dbReference type="NCBI Taxonomy" id="637853"/>
    <lineage>
        <taxon>Eukaryota</taxon>
        <taxon>Metazoa</taxon>
        <taxon>Ecdysozoa</taxon>
        <taxon>Nematoda</taxon>
        <taxon>Chromadorea</taxon>
        <taxon>Rhabditida</taxon>
        <taxon>Spirurina</taxon>
        <taxon>Spiruromorpha</taxon>
        <taxon>Spiruroidea</taxon>
        <taxon>Gongylonematidae</taxon>
        <taxon>Gongylonema</taxon>
    </lineage>
</organism>
<reference evidence="1" key="1">
    <citation type="submission" date="2016-06" db="UniProtKB">
        <authorList>
            <consortium name="WormBaseParasite"/>
        </authorList>
    </citation>
    <scope>IDENTIFICATION</scope>
</reference>
<accession>A0A183EAC1</accession>
<dbReference type="WBParaSite" id="GPUH_0001793701-mRNA-1">
    <property type="protein sequence ID" value="GPUH_0001793701-mRNA-1"/>
    <property type="gene ID" value="GPUH_0001793701"/>
</dbReference>
<dbReference type="AlphaFoldDB" id="A0A183EAC1"/>
<name>A0A183EAC1_9BILA</name>
<sequence>LHFRYIELFSAADVPIAQKYVTYRRIGGTARGTIGAAPSLDRIGFHSLEDWAEKNASAMRTQGKPLPLSRTDGIAPYASGYPASSLDAANPGYNASTSFNASSSSSNYPTTGQQFSSWMEAAALLLGWLLVEFVEAMYYTRGNTTATYQRWLVFLLQQGHIPIPNLQCTQYLFCSERDRGRWLEKRRIYKELVALRKRPFVNMYYFK</sequence>
<evidence type="ECO:0000313" key="1">
    <source>
        <dbReference type="WBParaSite" id="GPUH_0001793701-mRNA-1"/>
    </source>
</evidence>
<proteinExistence type="predicted"/>
<protein>
    <submittedName>
        <fullName evidence="1">Glycosyl transferase</fullName>
    </submittedName>
</protein>